<sequence length="59" mass="6619">MDQTVTALPPADDVRAKIVTIAQQKKARDRREIALEQRTKKAGDDPPPRFFNNGLPCQT</sequence>
<protein>
    <submittedName>
        <fullName evidence="2">Uncharacterized protein</fullName>
    </submittedName>
</protein>
<gene>
    <name evidence="2" type="ORF">AGR3A_Lc50015</name>
</gene>
<proteinExistence type="predicted"/>
<feature type="region of interest" description="Disordered" evidence="1">
    <location>
        <begin position="25"/>
        <end position="59"/>
    </location>
</feature>
<name>A0A1S7S5K4_9HYPH</name>
<evidence type="ECO:0000313" key="3">
    <source>
        <dbReference type="Proteomes" id="UP000191988"/>
    </source>
</evidence>
<organism evidence="2 3">
    <name type="scientific">Agrobacterium tomkonis CFBP 6623</name>
    <dbReference type="NCBI Taxonomy" id="1183432"/>
    <lineage>
        <taxon>Bacteria</taxon>
        <taxon>Pseudomonadati</taxon>
        <taxon>Pseudomonadota</taxon>
        <taxon>Alphaproteobacteria</taxon>
        <taxon>Hyphomicrobiales</taxon>
        <taxon>Rhizobiaceae</taxon>
        <taxon>Rhizobium/Agrobacterium group</taxon>
        <taxon>Agrobacterium</taxon>
        <taxon>Agrobacterium tumefaciens complex</taxon>
    </lineage>
</organism>
<accession>A0A1S7S5K4</accession>
<feature type="compositionally biased region" description="Basic and acidic residues" evidence="1">
    <location>
        <begin position="29"/>
        <end position="47"/>
    </location>
</feature>
<reference evidence="3" key="1">
    <citation type="submission" date="2016-01" db="EMBL/GenBank/DDBJ databases">
        <authorList>
            <person name="Regsiter A."/>
            <person name="william w."/>
        </authorList>
    </citation>
    <scope>NUCLEOTIDE SEQUENCE [LARGE SCALE GENOMIC DNA]</scope>
    <source>
        <strain evidence="3">CFBP 6623</strain>
    </source>
</reference>
<dbReference type="EMBL" id="FBWK01000060">
    <property type="protein sequence ID" value="CUX62798.1"/>
    <property type="molecule type" value="Genomic_DNA"/>
</dbReference>
<evidence type="ECO:0000256" key="1">
    <source>
        <dbReference type="SAM" id="MobiDB-lite"/>
    </source>
</evidence>
<evidence type="ECO:0000313" key="2">
    <source>
        <dbReference type="EMBL" id="CUX62798.1"/>
    </source>
</evidence>
<dbReference type="STRING" id="1183432.AGR3A_Lc50015"/>
<keyword evidence="3" id="KW-1185">Reference proteome</keyword>
<dbReference type="Proteomes" id="UP000191988">
    <property type="component" value="Unassembled WGS sequence"/>
</dbReference>
<dbReference type="AlphaFoldDB" id="A0A1S7S5K4"/>